<keyword evidence="7 9" id="KW-1133">Transmembrane helix</keyword>
<evidence type="ECO:0000256" key="3">
    <source>
        <dbReference type="ARBA" id="ARBA00022448"/>
    </source>
</evidence>
<dbReference type="EMBL" id="SODF01000002">
    <property type="protein sequence ID" value="TDW19079.1"/>
    <property type="molecule type" value="Genomic_DNA"/>
</dbReference>
<accession>A0A4R7ZMK8</accession>
<feature type="transmembrane region" description="Helical" evidence="9">
    <location>
        <begin position="192"/>
        <end position="223"/>
    </location>
</feature>
<evidence type="ECO:0000313" key="14">
    <source>
        <dbReference type="Proteomes" id="UP000295447"/>
    </source>
</evidence>
<feature type="region of interest" description="Disordered" evidence="11">
    <location>
        <begin position="1"/>
        <end position="85"/>
    </location>
</feature>
<evidence type="ECO:0000256" key="7">
    <source>
        <dbReference type="ARBA" id="ARBA00022989"/>
    </source>
</evidence>
<dbReference type="InterPro" id="IPR035906">
    <property type="entry name" value="MetI-like_sf"/>
</dbReference>
<dbReference type="AlphaFoldDB" id="A0A4R7ZMK8"/>
<feature type="compositionally biased region" description="Basic and acidic residues" evidence="11">
    <location>
        <begin position="23"/>
        <end position="33"/>
    </location>
</feature>
<dbReference type="Pfam" id="PF00528">
    <property type="entry name" value="BPD_transp_1"/>
    <property type="match status" value="1"/>
</dbReference>
<keyword evidence="5 10" id="KW-0592">Phosphate transport</keyword>
<feature type="transmembrane region" description="Helical" evidence="9">
    <location>
        <begin position="303"/>
        <end position="328"/>
    </location>
</feature>
<comment type="similarity">
    <text evidence="2 10">Belongs to the binding-protein-dependent transport system permease family. CysTW subfamily.</text>
</comment>
<dbReference type="Proteomes" id="UP000295447">
    <property type="component" value="Unassembled WGS sequence"/>
</dbReference>
<keyword evidence="4 10" id="KW-1003">Cell membrane</keyword>
<keyword evidence="14" id="KW-1185">Reference proteome</keyword>
<dbReference type="PANTHER" id="PTHR30425">
    <property type="entry name" value="PHOSPHATE TRANSPORT SYSTEM PERMEASE PROTEIN PST"/>
    <property type="match status" value="1"/>
</dbReference>
<gene>
    <name evidence="13" type="ORF">EV650_5683</name>
</gene>
<comment type="function">
    <text evidence="10">Part of the binding-protein-dependent transport system for phosphate; probably responsible for the translocation of the substrate across the membrane.</text>
</comment>
<dbReference type="PANTHER" id="PTHR30425:SF1">
    <property type="entry name" value="PHOSPHATE TRANSPORT SYSTEM PERMEASE PROTEIN PSTC"/>
    <property type="match status" value="1"/>
</dbReference>
<evidence type="ECO:0000313" key="13">
    <source>
        <dbReference type="EMBL" id="TDW19079.1"/>
    </source>
</evidence>
<evidence type="ECO:0000256" key="2">
    <source>
        <dbReference type="ARBA" id="ARBA00007069"/>
    </source>
</evidence>
<feature type="domain" description="ABC transmembrane type-1" evidence="12">
    <location>
        <begin position="155"/>
        <end position="384"/>
    </location>
</feature>
<evidence type="ECO:0000256" key="8">
    <source>
        <dbReference type="ARBA" id="ARBA00023136"/>
    </source>
</evidence>
<dbReference type="Gene3D" id="1.10.3720.10">
    <property type="entry name" value="MetI-like"/>
    <property type="match status" value="1"/>
</dbReference>
<dbReference type="InterPro" id="IPR000515">
    <property type="entry name" value="MetI-like"/>
</dbReference>
<evidence type="ECO:0000256" key="4">
    <source>
        <dbReference type="ARBA" id="ARBA00022475"/>
    </source>
</evidence>
<feature type="compositionally biased region" description="Low complexity" evidence="11">
    <location>
        <begin position="65"/>
        <end position="76"/>
    </location>
</feature>
<evidence type="ECO:0000256" key="5">
    <source>
        <dbReference type="ARBA" id="ARBA00022592"/>
    </source>
</evidence>
<evidence type="ECO:0000256" key="9">
    <source>
        <dbReference type="RuleBase" id="RU363032"/>
    </source>
</evidence>
<sequence>MSSPDGTAPPDRPDGTAAGQDQPRIEDLVHEEAGPIPKFGGLAEEHAEHEAEEAAEVMTESGPESKASAAGTSGAPPSGPGKELDLGPVGHLGDRLFSGLARGSGGLVILIVAFVGIFLLALAIPSLADDKSSFLFSRIWEPGGDQPRFGIAALFYTTVISSIIAMLIAVPIAIGVALFITYYSPKRLAQPVAYAVDLLAAVPSIIYGLWGILFFAPILGPVIDGLSSALGWIPLFEKPPGDNVGVVFTASVVLAIMILPVVTAISREIFQQTPIAHREGALALGATKWEMIRMAVLPYGRSGVVSASMLGLGRALGETVAVLIILSVPNGQDPWNSSIFAGGETFASKIANNAAEFDSPEKTGAYIAAGLVLFVVTFLVNSAARIIVDRSTPGNKRPRRNRRAGASTATEGAKS</sequence>
<dbReference type="NCBIfam" id="TIGR02138">
    <property type="entry name" value="phosphate_pstC"/>
    <property type="match status" value="1"/>
</dbReference>
<dbReference type="InterPro" id="IPR011864">
    <property type="entry name" value="Phosphate_PstC"/>
</dbReference>
<dbReference type="CDD" id="cd06261">
    <property type="entry name" value="TM_PBP2"/>
    <property type="match status" value="1"/>
</dbReference>
<feature type="transmembrane region" description="Helical" evidence="9">
    <location>
        <begin position="105"/>
        <end position="128"/>
    </location>
</feature>
<dbReference type="SUPFAM" id="SSF161098">
    <property type="entry name" value="MetI-like"/>
    <property type="match status" value="1"/>
</dbReference>
<dbReference type="GO" id="GO:0005886">
    <property type="term" value="C:plasma membrane"/>
    <property type="evidence" value="ECO:0007669"/>
    <property type="project" value="UniProtKB-SubCell"/>
</dbReference>
<protein>
    <recommendedName>
        <fullName evidence="10">Phosphate transport system permease protein</fullName>
    </recommendedName>
</protein>
<feature type="region of interest" description="Disordered" evidence="11">
    <location>
        <begin position="391"/>
        <end position="415"/>
    </location>
</feature>
<feature type="transmembrane region" description="Helical" evidence="9">
    <location>
        <begin position="365"/>
        <end position="388"/>
    </location>
</feature>
<comment type="caution">
    <text evidence="13">The sequence shown here is derived from an EMBL/GenBank/DDBJ whole genome shotgun (WGS) entry which is preliminary data.</text>
</comment>
<evidence type="ECO:0000256" key="11">
    <source>
        <dbReference type="SAM" id="MobiDB-lite"/>
    </source>
</evidence>
<evidence type="ECO:0000256" key="6">
    <source>
        <dbReference type="ARBA" id="ARBA00022692"/>
    </source>
</evidence>
<keyword evidence="6 9" id="KW-0812">Transmembrane</keyword>
<feature type="transmembrane region" description="Helical" evidence="9">
    <location>
        <begin position="243"/>
        <end position="265"/>
    </location>
</feature>
<dbReference type="InterPro" id="IPR051124">
    <property type="entry name" value="Phosphate_Transport_Permease"/>
</dbReference>
<reference evidence="13 14" key="1">
    <citation type="submission" date="2019-03" db="EMBL/GenBank/DDBJ databases">
        <title>Genomic Encyclopedia of Type Strains, Phase III (KMG-III): the genomes of soil and plant-associated and newly described type strains.</title>
        <authorList>
            <person name="Whitman W."/>
        </authorList>
    </citation>
    <scope>NUCLEOTIDE SEQUENCE [LARGE SCALE GENOMIC DNA]</scope>
    <source>
        <strain evidence="13 14">VKM Ac-2570</strain>
    </source>
</reference>
<evidence type="ECO:0000259" key="12">
    <source>
        <dbReference type="PROSITE" id="PS50928"/>
    </source>
</evidence>
<dbReference type="GO" id="GO:0005315">
    <property type="term" value="F:phosphate transmembrane transporter activity"/>
    <property type="evidence" value="ECO:0007669"/>
    <property type="project" value="InterPro"/>
</dbReference>
<organism evidence="13 14">
    <name type="scientific">Kribbella kalugense</name>
    <dbReference type="NCBI Taxonomy" id="2512221"/>
    <lineage>
        <taxon>Bacteria</taxon>
        <taxon>Bacillati</taxon>
        <taxon>Actinomycetota</taxon>
        <taxon>Actinomycetes</taxon>
        <taxon>Propionibacteriales</taxon>
        <taxon>Kribbellaceae</taxon>
        <taxon>Kribbella</taxon>
    </lineage>
</organism>
<keyword evidence="8 9" id="KW-0472">Membrane</keyword>
<dbReference type="GO" id="GO:0006817">
    <property type="term" value="P:phosphate ion transport"/>
    <property type="evidence" value="ECO:0007669"/>
    <property type="project" value="UniProtKB-KW"/>
</dbReference>
<feature type="transmembrane region" description="Helical" evidence="9">
    <location>
        <begin position="148"/>
        <end position="180"/>
    </location>
</feature>
<name>A0A4R7ZMK8_9ACTN</name>
<comment type="subcellular location">
    <subcellularLocation>
        <location evidence="1 9">Cell membrane</location>
        <topology evidence="1 9">Multi-pass membrane protein</topology>
    </subcellularLocation>
</comment>
<evidence type="ECO:0000256" key="10">
    <source>
        <dbReference type="RuleBase" id="RU363054"/>
    </source>
</evidence>
<dbReference type="PROSITE" id="PS50928">
    <property type="entry name" value="ABC_TM1"/>
    <property type="match status" value="1"/>
</dbReference>
<evidence type="ECO:0000256" key="1">
    <source>
        <dbReference type="ARBA" id="ARBA00004651"/>
    </source>
</evidence>
<keyword evidence="3 9" id="KW-0813">Transport</keyword>
<proteinExistence type="inferred from homology"/>